<accession>A0A1C7MEA4</accession>
<dbReference type="OrthoDB" id="271448at2759"/>
<organism evidence="7 8">
    <name type="scientific">Grifola frondosa</name>
    <name type="common">Maitake</name>
    <name type="synonym">Polyporus frondosus</name>
    <dbReference type="NCBI Taxonomy" id="5627"/>
    <lineage>
        <taxon>Eukaryota</taxon>
        <taxon>Fungi</taxon>
        <taxon>Dikarya</taxon>
        <taxon>Basidiomycota</taxon>
        <taxon>Agaricomycotina</taxon>
        <taxon>Agaricomycetes</taxon>
        <taxon>Polyporales</taxon>
        <taxon>Grifolaceae</taxon>
        <taxon>Grifola</taxon>
    </lineage>
</organism>
<keyword evidence="4" id="KW-0653">Protein transport</keyword>
<dbReference type="PANTHER" id="PTHR13128">
    <property type="entry name" value="VACUOLAR PROTEIN-SORTING-ASSOCIATED PROTEIN 36"/>
    <property type="match status" value="1"/>
</dbReference>
<keyword evidence="4" id="KW-0967">Endosome</keyword>
<dbReference type="GO" id="GO:0043328">
    <property type="term" value="P:protein transport to vacuole involved in ubiquitin-dependent protein catabolic process via the multivesicular body sorting pathway"/>
    <property type="evidence" value="ECO:0007669"/>
    <property type="project" value="UniProtKB-UniRule"/>
</dbReference>
<dbReference type="SUPFAM" id="SSF50729">
    <property type="entry name" value="PH domain-like"/>
    <property type="match status" value="1"/>
</dbReference>
<dbReference type="AlphaFoldDB" id="A0A1C7MEA4"/>
<comment type="function">
    <text evidence="4">Component of the ESCRT-II complex (endosomal sorting complex required for transport II), which is required for multivesicular body (MVB) formation and sorting of endosomal cargo proteins into MVBs.</text>
</comment>
<dbReference type="GO" id="GO:0031902">
    <property type="term" value="C:late endosome membrane"/>
    <property type="evidence" value="ECO:0007669"/>
    <property type="project" value="UniProtKB-UniRule"/>
</dbReference>
<gene>
    <name evidence="7" type="primary">Vps36</name>
    <name evidence="7" type="ORF">A0H81_05222</name>
</gene>
<keyword evidence="4" id="KW-0813">Transport</keyword>
<evidence type="ECO:0000256" key="1">
    <source>
        <dbReference type="ARBA" id="ARBA00022723"/>
    </source>
</evidence>
<keyword evidence="1" id="KW-0479">Metal-binding</keyword>
<protein>
    <recommendedName>
        <fullName evidence="4">Vacuolar protein-sorting-associated protein 36</fullName>
    </recommendedName>
    <alternativeName>
        <fullName evidence="4">ESCRT-II complex subunit VPS36</fullName>
    </alternativeName>
</protein>
<evidence type="ECO:0000256" key="4">
    <source>
        <dbReference type="RuleBase" id="RU367095"/>
    </source>
</evidence>
<keyword evidence="2" id="KW-0863">Zinc-finger</keyword>
<dbReference type="InterPro" id="IPR011993">
    <property type="entry name" value="PH-like_dom_sf"/>
</dbReference>
<comment type="similarity">
    <text evidence="4">Belongs to the VPS36 family.</text>
</comment>
<dbReference type="Gene3D" id="4.10.1060.10">
    <property type="entry name" value="Zinc finger, RanBP2-type"/>
    <property type="match status" value="1"/>
</dbReference>
<dbReference type="InterPro" id="IPR021648">
    <property type="entry name" value="GLUE_dom"/>
</dbReference>
<comment type="subunit">
    <text evidence="4">Component of the endosomal sorting complex required for transport II (ESCRT-II).</text>
</comment>
<evidence type="ECO:0000313" key="7">
    <source>
        <dbReference type="EMBL" id="OBZ74947.1"/>
    </source>
</evidence>
<dbReference type="GO" id="GO:0008270">
    <property type="term" value="F:zinc ion binding"/>
    <property type="evidence" value="ECO:0007669"/>
    <property type="project" value="UniProtKB-KW"/>
</dbReference>
<dbReference type="Gene3D" id="6.10.140.260">
    <property type="match status" value="1"/>
</dbReference>
<comment type="subcellular location">
    <subcellularLocation>
        <location evidence="4">Cytoplasm</location>
    </subcellularLocation>
    <subcellularLocation>
        <location evidence="4">Endosome</location>
    </subcellularLocation>
</comment>
<feature type="domain" description="GLUE N-terminal" evidence="6">
    <location>
        <begin position="50"/>
        <end position="335"/>
    </location>
</feature>
<dbReference type="Gene3D" id="2.30.30.380">
    <property type="entry name" value="Zn-finger domain of Sec23/24"/>
    <property type="match status" value="1"/>
</dbReference>
<dbReference type="GO" id="GO:0032266">
    <property type="term" value="F:phosphatidylinositol-3-phosphate binding"/>
    <property type="evidence" value="ECO:0007669"/>
    <property type="project" value="UniProtKB-UniRule"/>
</dbReference>
<evidence type="ECO:0000256" key="2">
    <source>
        <dbReference type="ARBA" id="ARBA00022771"/>
    </source>
</evidence>
<dbReference type="GO" id="GO:0000814">
    <property type="term" value="C:ESCRT II complex"/>
    <property type="evidence" value="ECO:0007669"/>
    <property type="project" value="UniProtKB-UniRule"/>
</dbReference>
<sequence>MTVYAGTRSIENLQVVIGLKFTKSRYIAGHLEGNSVCEPNMSLKRYTQKVDGTIPIQALLYEDEVLLASQEGVGIYDGSPRHTNVNRTRYNSPPCARIKNRLLRRPLHELVESHPLPQLPAAWLSVAINSSSNVAEPLTSPGPPTGDPAFDSWECEVCSYRNPPGLSPAASRVCALCGVPRSSIKAPISIAAKLSTSSAFHPLSSSLPSSSLNLGKMSISSSSSPLSFSPAPGSGAGSSEEIACPACTFLNHPSLPACEICGTSLPRKPHPPAKSAPTSRPVSPMISGEAEDDAADTPEKRMIRISFRKGGDKSFYNLLRRSLLGKGWEAKDARRTPQANVSAGSRTTGRSGINGILRNVESTAATSQTNMEDALQDLEALMVKWKDMVQLAQDLNERLTAVSASATSSTLTPSSATGVATFIRSSLAQLGLQMTNAPVTLDMIRDERKWIEELAKELAGVLQGGGGKVKGEGMMRKRGIAGLMRFGADGTAQECCSHSAVNVPSCPSTAPIFYKATNSHANILGIWPLGTPYAAVHEDLLCCAAGRTTSSHGSENYCRDCARGRLADRTY</sequence>
<dbReference type="SMART" id="SM00547">
    <property type="entry name" value="ZnF_RBZ"/>
    <property type="match status" value="2"/>
</dbReference>
<evidence type="ECO:0000313" key="8">
    <source>
        <dbReference type="Proteomes" id="UP000092993"/>
    </source>
</evidence>
<proteinExistence type="inferred from homology"/>
<dbReference type="Proteomes" id="UP000092993">
    <property type="component" value="Unassembled WGS sequence"/>
</dbReference>
<dbReference type="STRING" id="5627.A0A1C7MEA4"/>
<feature type="region of interest" description="Disordered" evidence="5">
    <location>
        <begin position="267"/>
        <end position="297"/>
    </location>
</feature>
<dbReference type="GO" id="GO:0043130">
    <property type="term" value="F:ubiquitin binding"/>
    <property type="evidence" value="ECO:0007669"/>
    <property type="project" value="UniProtKB-UniRule"/>
</dbReference>
<reference evidence="7 8" key="1">
    <citation type="submission" date="2016-03" db="EMBL/GenBank/DDBJ databases">
        <title>Whole genome sequencing of Grifola frondosa 9006-11.</title>
        <authorList>
            <person name="Min B."/>
            <person name="Park H."/>
            <person name="Kim J.-G."/>
            <person name="Cho H."/>
            <person name="Oh Y.-L."/>
            <person name="Kong W.-S."/>
            <person name="Choi I.-G."/>
        </authorList>
    </citation>
    <scope>NUCLEOTIDE SEQUENCE [LARGE SCALE GENOMIC DNA]</scope>
    <source>
        <strain evidence="7 8">9006-11</strain>
    </source>
</reference>
<dbReference type="InterPro" id="IPR037855">
    <property type="entry name" value="Vps36"/>
</dbReference>
<keyword evidence="4" id="KW-0963">Cytoplasm</keyword>
<name>A0A1C7MEA4_GRIFR</name>
<evidence type="ECO:0000259" key="6">
    <source>
        <dbReference type="PROSITE" id="PS51495"/>
    </source>
</evidence>
<evidence type="ECO:0000256" key="5">
    <source>
        <dbReference type="SAM" id="MobiDB-lite"/>
    </source>
</evidence>
<dbReference type="Pfam" id="PF04157">
    <property type="entry name" value="EAP30"/>
    <property type="match status" value="1"/>
</dbReference>
<dbReference type="PANTHER" id="PTHR13128:SF12">
    <property type="entry name" value="VACUOLAR PROTEIN-SORTING-ASSOCIATED PROTEIN 36"/>
    <property type="match status" value="1"/>
</dbReference>
<dbReference type="InterPro" id="IPR040608">
    <property type="entry name" value="Snf8/Vps36"/>
</dbReference>
<dbReference type="Gene3D" id="2.30.29.30">
    <property type="entry name" value="Pleckstrin-homology domain (PH domain)/Phosphotyrosine-binding domain (PTB)"/>
    <property type="match status" value="1"/>
</dbReference>
<comment type="caution">
    <text evidence="7">The sequence shown here is derived from an EMBL/GenBank/DDBJ whole genome shotgun (WGS) entry which is preliminary data.</text>
</comment>
<dbReference type="InterPro" id="IPR001876">
    <property type="entry name" value="Znf_RanBP2"/>
</dbReference>
<dbReference type="EMBL" id="LUGG01000005">
    <property type="protein sequence ID" value="OBZ74947.1"/>
    <property type="molecule type" value="Genomic_DNA"/>
</dbReference>
<keyword evidence="8" id="KW-1185">Reference proteome</keyword>
<dbReference type="PROSITE" id="PS51495">
    <property type="entry name" value="GLUE"/>
    <property type="match status" value="1"/>
</dbReference>
<keyword evidence="3" id="KW-0862">Zinc</keyword>
<evidence type="ECO:0000256" key="3">
    <source>
        <dbReference type="ARBA" id="ARBA00022833"/>
    </source>
</evidence>